<proteinExistence type="predicted"/>
<name>A0ABQ9GZH1_9NEOP</name>
<evidence type="ECO:0008006" key="3">
    <source>
        <dbReference type="Google" id="ProtNLM"/>
    </source>
</evidence>
<evidence type="ECO:0000313" key="1">
    <source>
        <dbReference type="EMBL" id="KAJ8877440.1"/>
    </source>
</evidence>
<organism evidence="1 2">
    <name type="scientific">Dryococelus australis</name>
    <dbReference type="NCBI Taxonomy" id="614101"/>
    <lineage>
        <taxon>Eukaryota</taxon>
        <taxon>Metazoa</taxon>
        <taxon>Ecdysozoa</taxon>
        <taxon>Arthropoda</taxon>
        <taxon>Hexapoda</taxon>
        <taxon>Insecta</taxon>
        <taxon>Pterygota</taxon>
        <taxon>Neoptera</taxon>
        <taxon>Polyneoptera</taxon>
        <taxon>Phasmatodea</taxon>
        <taxon>Verophasmatodea</taxon>
        <taxon>Anareolatae</taxon>
        <taxon>Phasmatidae</taxon>
        <taxon>Eurycanthinae</taxon>
        <taxon>Dryococelus</taxon>
    </lineage>
</organism>
<dbReference type="EMBL" id="JARBHB010000008">
    <property type="protein sequence ID" value="KAJ8877440.1"/>
    <property type="molecule type" value="Genomic_DNA"/>
</dbReference>
<comment type="caution">
    <text evidence="1">The sequence shown here is derived from an EMBL/GenBank/DDBJ whole genome shotgun (WGS) entry which is preliminary data.</text>
</comment>
<protein>
    <recommendedName>
        <fullName evidence="3">Retrotransposon gag domain-containing protein</fullName>
    </recommendedName>
</protein>
<dbReference type="Proteomes" id="UP001159363">
    <property type="component" value="Chromosome 7"/>
</dbReference>
<sequence>MVYYCEVCQRQVEWERPSNPDRAPNSRSEQEQRLPEAIVLPECSGSPHEDLEFFINICYHEFKAGRVPNKQWMLKAHDQLKGAALTFMNWYGKFVTTWDQFAACLNNKFAGEDVLIALCKEYCMHKRQKQEETEIFVRRKVQMYS</sequence>
<gene>
    <name evidence="1" type="ORF">PR048_021895</name>
</gene>
<reference evidence="1 2" key="1">
    <citation type="submission" date="2023-02" db="EMBL/GenBank/DDBJ databases">
        <title>LHISI_Scaffold_Assembly.</title>
        <authorList>
            <person name="Stuart O.P."/>
            <person name="Cleave R."/>
            <person name="Magrath M.J.L."/>
            <person name="Mikheyev A.S."/>
        </authorList>
    </citation>
    <scope>NUCLEOTIDE SEQUENCE [LARGE SCALE GENOMIC DNA]</scope>
    <source>
        <strain evidence="1">Daus_M_001</strain>
        <tissue evidence="1">Leg muscle</tissue>
    </source>
</reference>
<evidence type="ECO:0000313" key="2">
    <source>
        <dbReference type="Proteomes" id="UP001159363"/>
    </source>
</evidence>
<keyword evidence="2" id="KW-1185">Reference proteome</keyword>
<accession>A0ABQ9GZH1</accession>